<protein>
    <submittedName>
        <fullName evidence="1">Uncharacterized protein</fullName>
    </submittedName>
</protein>
<dbReference type="EMBL" id="GBXM01067811">
    <property type="protein sequence ID" value="JAH40766.1"/>
    <property type="molecule type" value="Transcribed_RNA"/>
</dbReference>
<reference evidence="1" key="2">
    <citation type="journal article" date="2015" name="Fish Shellfish Immunol.">
        <title>Early steps in the European eel (Anguilla anguilla)-Vibrio vulnificus interaction in the gills: Role of the RtxA13 toxin.</title>
        <authorList>
            <person name="Callol A."/>
            <person name="Pajuelo D."/>
            <person name="Ebbesson L."/>
            <person name="Teles M."/>
            <person name="MacKenzie S."/>
            <person name="Amaro C."/>
        </authorList>
    </citation>
    <scope>NUCLEOTIDE SEQUENCE</scope>
</reference>
<evidence type="ECO:0000313" key="1">
    <source>
        <dbReference type="EMBL" id="JAH26268.1"/>
    </source>
</evidence>
<dbReference type="EMBL" id="GBXM01070681">
    <property type="protein sequence ID" value="JAH37896.1"/>
    <property type="molecule type" value="Transcribed_RNA"/>
</dbReference>
<organism evidence="1">
    <name type="scientific">Anguilla anguilla</name>
    <name type="common">European freshwater eel</name>
    <name type="synonym">Muraena anguilla</name>
    <dbReference type="NCBI Taxonomy" id="7936"/>
    <lineage>
        <taxon>Eukaryota</taxon>
        <taxon>Metazoa</taxon>
        <taxon>Chordata</taxon>
        <taxon>Craniata</taxon>
        <taxon>Vertebrata</taxon>
        <taxon>Euteleostomi</taxon>
        <taxon>Actinopterygii</taxon>
        <taxon>Neopterygii</taxon>
        <taxon>Teleostei</taxon>
        <taxon>Anguilliformes</taxon>
        <taxon>Anguillidae</taxon>
        <taxon>Anguilla</taxon>
    </lineage>
</organism>
<reference evidence="1" key="1">
    <citation type="submission" date="2014-11" db="EMBL/GenBank/DDBJ databases">
        <authorList>
            <person name="Amaro Gonzalez C."/>
        </authorList>
    </citation>
    <scope>NUCLEOTIDE SEQUENCE</scope>
</reference>
<accession>A0A0E9RD71</accession>
<proteinExistence type="predicted"/>
<dbReference type="EMBL" id="GBXM01082309">
    <property type="protein sequence ID" value="JAH26268.1"/>
    <property type="molecule type" value="Transcribed_RNA"/>
</dbReference>
<name>A0A0E9RD71_ANGAN</name>
<dbReference type="AlphaFoldDB" id="A0A0E9RD71"/>
<sequence>MRHCQQPRKRMLLTSVLGTQTLENGPRFHTVNIWAQRNSTAYSTPL</sequence>